<feature type="signal peptide" evidence="5">
    <location>
        <begin position="1"/>
        <end position="19"/>
    </location>
</feature>
<dbReference type="GO" id="GO:0046872">
    <property type="term" value="F:metal ion binding"/>
    <property type="evidence" value="ECO:0007669"/>
    <property type="project" value="UniProtKB-KW"/>
</dbReference>
<feature type="chain" id="PRO_5001593773" evidence="5">
    <location>
        <begin position="20"/>
        <end position="317"/>
    </location>
</feature>
<evidence type="ECO:0000313" key="6">
    <source>
        <dbReference type="EMBL" id="CDR30452.1"/>
    </source>
</evidence>
<dbReference type="Proteomes" id="UP000032434">
    <property type="component" value="Chromosome 1"/>
</dbReference>
<evidence type="ECO:0000256" key="1">
    <source>
        <dbReference type="ARBA" id="ARBA00004196"/>
    </source>
</evidence>
<reference evidence="7" key="1">
    <citation type="submission" date="2014-05" db="EMBL/GenBank/DDBJ databases">
        <authorList>
            <person name="Kube M."/>
        </authorList>
    </citation>
    <scope>NUCLEOTIDE SEQUENCE [LARGE SCALE GENOMIC DNA]</scope>
</reference>
<dbReference type="GO" id="GO:0030001">
    <property type="term" value="P:metal ion transport"/>
    <property type="evidence" value="ECO:0007669"/>
    <property type="project" value="InterPro"/>
</dbReference>
<dbReference type="EMBL" id="LK028559">
    <property type="protein sequence ID" value="CDR30452.1"/>
    <property type="molecule type" value="Genomic_DNA"/>
</dbReference>
<dbReference type="RefSeq" id="WP_045749000.1">
    <property type="nucleotide sequence ID" value="NZ_FUZK01000006.1"/>
</dbReference>
<dbReference type="STRING" id="35623.Aocu_03790"/>
<accession>A0A061AHJ6</accession>
<dbReference type="InterPro" id="IPR006127">
    <property type="entry name" value="ZnuA-like"/>
</dbReference>
<gene>
    <name evidence="6" type="primary">znuA</name>
    <name evidence="6" type="ORF">Aocu_03790</name>
</gene>
<dbReference type="Pfam" id="PF01297">
    <property type="entry name" value="ZnuA"/>
    <property type="match status" value="1"/>
</dbReference>
<comment type="subcellular location">
    <subcellularLocation>
        <location evidence="1">Cell envelope</location>
    </subcellularLocation>
</comment>
<name>A0A061AHJ6_9MOLU</name>
<keyword evidence="3" id="KW-0479">Metal-binding</keyword>
<evidence type="ECO:0000256" key="2">
    <source>
        <dbReference type="ARBA" id="ARBA00022448"/>
    </source>
</evidence>
<dbReference type="InterPro" id="IPR050492">
    <property type="entry name" value="Bact_metal-bind_prot9"/>
</dbReference>
<sequence length="317" mass="36354">MKKLAQVLFIITVLMILTACSNQETYDIVVTDYITYDIVSNIVGDEKTIYMIQPYHIDYHSFEPTSQDLVILKNASVFIYASINYSPWLIDSENVSKILKNDAISIALDSMIDHDHETLSAKLLEDDHDHDHDHGDSPHFLSNPFIVSEIVEGLGIHLSEIYVDISDTLLENTHLYADAILEEAQSFHEYLEDKVEYTLYYLGHNALQGFSEAFHVNVISLDESISPNSDQTSQEVTNFINLLISNEVKYVFMEENKSMDTANFIQSRIGGLIFYEFHSFHTISKSDYEQGVRYLDLLIRNISYVKEMISYEEGLSN</sequence>
<evidence type="ECO:0000256" key="3">
    <source>
        <dbReference type="ARBA" id="ARBA00022723"/>
    </source>
</evidence>
<dbReference type="FunCoup" id="A0A061AHJ6">
    <property type="interactions" value="84"/>
</dbReference>
<keyword evidence="2" id="KW-0813">Transport</keyword>
<dbReference type="HOGENOM" id="CLU_873250_0_0_14"/>
<evidence type="ECO:0000256" key="4">
    <source>
        <dbReference type="ARBA" id="ARBA00022729"/>
    </source>
</evidence>
<dbReference type="PANTHER" id="PTHR42953:SF1">
    <property type="entry name" value="METAL-BINDING PROTEIN HI_0362-RELATED"/>
    <property type="match status" value="1"/>
</dbReference>
<dbReference type="OrthoDB" id="9810636at2"/>
<dbReference type="PROSITE" id="PS51257">
    <property type="entry name" value="PROKAR_LIPOPROTEIN"/>
    <property type="match status" value="1"/>
</dbReference>
<proteinExistence type="predicted"/>
<dbReference type="Gene3D" id="3.40.50.1980">
    <property type="entry name" value="Nitrogenase molybdenum iron protein domain"/>
    <property type="match status" value="2"/>
</dbReference>
<dbReference type="AlphaFoldDB" id="A0A061AHJ6"/>
<protein>
    <submittedName>
        <fullName evidence="6">Zinc ABC transporter, periplasmic-binding protein ZnuA</fullName>
    </submittedName>
</protein>
<dbReference type="SUPFAM" id="SSF53807">
    <property type="entry name" value="Helical backbone' metal receptor"/>
    <property type="match status" value="1"/>
</dbReference>
<evidence type="ECO:0000256" key="5">
    <source>
        <dbReference type="SAM" id="SignalP"/>
    </source>
</evidence>
<keyword evidence="4 5" id="KW-0732">Signal</keyword>
<organism evidence="6 7">
    <name type="scientific">Acholeplasma oculi</name>
    <dbReference type="NCBI Taxonomy" id="35623"/>
    <lineage>
        <taxon>Bacteria</taxon>
        <taxon>Bacillati</taxon>
        <taxon>Mycoplasmatota</taxon>
        <taxon>Mollicutes</taxon>
        <taxon>Acholeplasmatales</taxon>
        <taxon>Acholeplasmataceae</taxon>
        <taxon>Acholeplasma</taxon>
    </lineage>
</organism>
<dbReference type="PATRIC" id="fig|35623.3.peg.379"/>
<dbReference type="PANTHER" id="PTHR42953">
    <property type="entry name" value="HIGH-AFFINITY ZINC UPTAKE SYSTEM PROTEIN ZNUA-RELATED"/>
    <property type="match status" value="1"/>
</dbReference>
<dbReference type="GO" id="GO:0030313">
    <property type="term" value="C:cell envelope"/>
    <property type="evidence" value="ECO:0007669"/>
    <property type="project" value="UniProtKB-SubCell"/>
</dbReference>
<dbReference type="InParanoid" id="A0A061AHJ6"/>
<dbReference type="KEGG" id="aoc:Aocu_03790"/>
<evidence type="ECO:0000313" key="7">
    <source>
        <dbReference type="Proteomes" id="UP000032434"/>
    </source>
</evidence>
<keyword evidence="7" id="KW-1185">Reference proteome</keyword>